<accession>A0A5S6RBG5</accession>
<dbReference type="EMBL" id="AC139171">
    <property type="protein sequence ID" value="AAV85745.1"/>
    <property type="molecule type" value="Genomic_DNA"/>
</dbReference>
<proteinExistence type="predicted"/>
<dbReference type="Proteomes" id="UP000000763">
    <property type="component" value="Chromosome 11"/>
</dbReference>
<feature type="region of interest" description="Disordered" evidence="1">
    <location>
        <begin position="172"/>
        <end position="193"/>
    </location>
</feature>
<reference evidence="3" key="1">
    <citation type="journal article" date="2005" name="Nature">
        <title>The map-based sequence of the rice genome.</title>
        <authorList>
            <consortium name="International rice genome sequencing project (IRGSP)"/>
            <person name="Matsumoto T."/>
            <person name="Wu J."/>
            <person name="Kanamori H."/>
            <person name="Katayose Y."/>
            <person name="Fujisawa M."/>
            <person name="Namiki N."/>
            <person name="Mizuno H."/>
            <person name="Yamamoto K."/>
            <person name="Antonio B.A."/>
            <person name="Baba T."/>
            <person name="Sakata K."/>
            <person name="Nagamura Y."/>
            <person name="Aoki H."/>
            <person name="Arikawa K."/>
            <person name="Arita K."/>
            <person name="Bito T."/>
            <person name="Chiden Y."/>
            <person name="Fujitsuka N."/>
            <person name="Fukunaka R."/>
            <person name="Hamada M."/>
            <person name="Harada C."/>
            <person name="Hayashi A."/>
            <person name="Hijishita S."/>
            <person name="Honda M."/>
            <person name="Hosokawa S."/>
            <person name="Ichikawa Y."/>
            <person name="Idonuma A."/>
            <person name="Iijima M."/>
            <person name="Ikeda M."/>
            <person name="Ikeno M."/>
            <person name="Ito K."/>
            <person name="Ito S."/>
            <person name="Ito T."/>
            <person name="Ito Y."/>
            <person name="Ito Y."/>
            <person name="Iwabuchi A."/>
            <person name="Kamiya K."/>
            <person name="Karasawa W."/>
            <person name="Kurita K."/>
            <person name="Katagiri S."/>
            <person name="Kikuta A."/>
            <person name="Kobayashi H."/>
            <person name="Kobayashi N."/>
            <person name="Machita K."/>
            <person name="Maehara T."/>
            <person name="Masukawa M."/>
            <person name="Mizubayashi T."/>
            <person name="Mukai Y."/>
            <person name="Nagasaki H."/>
            <person name="Nagata Y."/>
            <person name="Naito S."/>
            <person name="Nakashima M."/>
            <person name="Nakama Y."/>
            <person name="Nakamichi Y."/>
            <person name="Nakamura M."/>
            <person name="Meguro A."/>
            <person name="Negishi M."/>
            <person name="Ohta I."/>
            <person name="Ohta T."/>
            <person name="Okamoto M."/>
            <person name="Ono N."/>
            <person name="Saji S."/>
            <person name="Sakaguchi M."/>
            <person name="Sakai K."/>
            <person name="Shibata M."/>
            <person name="Shimokawa T."/>
            <person name="Song J."/>
            <person name="Takazaki Y."/>
            <person name="Terasawa K."/>
            <person name="Tsugane M."/>
            <person name="Tsuji K."/>
            <person name="Ueda S."/>
            <person name="Waki K."/>
            <person name="Yamagata H."/>
            <person name="Yamamoto M."/>
            <person name="Yamamoto S."/>
            <person name="Yamane H."/>
            <person name="Yoshiki S."/>
            <person name="Yoshihara R."/>
            <person name="Yukawa K."/>
            <person name="Zhong H."/>
            <person name="Yano M."/>
            <person name="Yuan Q."/>
            <person name="Ouyang S."/>
            <person name="Liu J."/>
            <person name="Jones K.M."/>
            <person name="Gansberger K."/>
            <person name="Moffat K."/>
            <person name="Hill J."/>
            <person name="Bera J."/>
            <person name="Fadrosh D."/>
            <person name="Jin S."/>
            <person name="Johri S."/>
            <person name="Kim M."/>
            <person name="Overton L."/>
            <person name="Reardon M."/>
            <person name="Tsitrin T."/>
            <person name="Vuong H."/>
            <person name="Weaver B."/>
            <person name="Ciecko A."/>
            <person name="Tallon L."/>
            <person name="Jackson J."/>
            <person name="Pai G."/>
            <person name="Aken S.V."/>
            <person name="Utterback T."/>
            <person name="Reidmuller S."/>
            <person name="Feldblyum T."/>
            <person name="Hsiao J."/>
            <person name="Zismann V."/>
            <person name="Iobst S."/>
            <person name="de Vazeille A.R."/>
            <person name="Buell C.R."/>
            <person name="Ying K."/>
            <person name="Li Y."/>
            <person name="Lu T."/>
            <person name="Huang Y."/>
            <person name="Zhao Q."/>
            <person name="Feng Q."/>
            <person name="Zhang L."/>
            <person name="Zhu J."/>
            <person name="Weng Q."/>
            <person name="Mu J."/>
            <person name="Lu Y."/>
            <person name="Fan D."/>
            <person name="Liu Y."/>
            <person name="Guan J."/>
            <person name="Zhang Y."/>
            <person name="Yu S."/>
            <person name="Liu X."/>
            <person name="Zhang Y."/>
            <person name="Hong G."/>
            <person name="Han B."/>
            <person name="Choisne N."/>
            <person name="Demange N."/>
            <person name="Orjeda G."/>
            <person name="Samain S."/>
            <person name="Cattolico L."/>
            <person name="Pelletier E."/>
            <person name="Couloux A."/>
            <person name="Segurens B."/>
            <person name="Wincker P."/>
            <person name="D'Hont A."/>
            <person name="Scarpelli C."/>
            <person name="Weissenbach J."/>
            <person name="Salanoubat M."/>
            <person name="Quetier F."/>
            <person name="Yu Y."/>
            <person name="Kim H.R."/>
            <person name="Rambo T."/>
            <person name="Currie J."/>
            <person name="Collura K."/>
            <person name="Luo M."/>
            <person name="Yang T."/>
            <person name="Ammiraju J.S.S."/>
            <person name="Engler F."/>
            <person name="Soderlund C."/>
            <person name="Wing R.A."/>
            <person name="Palmer L.E."/>
            <person name="de la Bastide M."/>
            <person name="Spiegel L."/>
            <person name="Nascimento L."/>
            <person name="Zutavern T."/>
            <person name="O'Shaughnessy A."/>
            <person name="Dike S."/>
            <person name="Dedhia N."/>
            <person name="Preston R."/>
            <person name="Balija V."/>
            <person name="McCombie W.R."/>
            <person name="Chow T."/>
            <person name="Chen H."/>
            <person name="Chung M."/>
            <person name="Chen C."/>
            <person name="Shaw J."/>
            <person name="Wu H."/>
            <person name="Hsiao K."/>
            <person name="Chao Y."/>
            <person name="Chu M."/>
            <person name="Cheng C."/>
            <person name="Hour A."/>
            <person name="Lee P."/>
            <person name="Lin S."/>
            <person name="Lin Y."/>
            <person name="Liou J."/>
            <person name="Liu S."/>
            <person name="Hsing Y."/>
            <person name="Raghuvanshi S."/>
            <person name="Mohanty A."/>
            <person name="Bharti A.K."/>
            <person name="Gaur A."/>
            <person name="Gupta V."/>
            <person name="Kumar D."/>
            <person name="Ravi V."/>
            <person name="Vij S."/>
            <person name="Kapur A."/>
            <person name="Khurana P."/>
            <person name="Khurana P."/>
            <person name="Khurana J.P."/>
            <person name="Tyagi A.K."/>
            <person name="Gaikwad K."/>
            <person name="Singh A."/>
            <person name="Dalal V."/>
            <person name="Srivastava S."/>
            <person name="Dixit A."/>
            <person name="Pal A.K."/>
            <person name="Ghazi I.A."/>
            <person name="Yadav M."/>
            <person name="Pandit A."/>
            <person name="Bhargava A."/>
            <person name="Sureshbabu K."/>
            <person name="Batra K."/>
            <person name="Sharma T.R."/>
            <person name="Mohapatra T."/>
            <person name="Singh N.K."/>
            <person name="Messing J."/>
            <person name="Nelson A.B."/>
            <person name="Fuks G."/>
            <person name="Kavchok S."/>
            <person name="Keizer G."/>
            <person name="Linton E."/>
            <person name="Llaca V."/>
            <person name="Song R."/>
            <person name="Tanyolac B."/>
            <person name="Young S."/>
            <person name="Ho-Il K."/>
            <person name="Hahn J.H."/>
            <person name="Sangsakoo G."/>
            <person name="Vanavichit A."/>
            <person name="de Mattos Luiz.A.T."/>
            <person name="Zimmer P.D."/>
            <person name="Malone G."/>
            <person name="Dellagostin O."/>
            <person name="de Oliveira A.C."/>
            <person name="Bevan M."/>
            <person name="Bancroft I."/>
            <person name="Minx P."/>
            <person name="Cordum H."/>
            <person name="Wilson R."/>
            <person name="Cheng Z."/>
            <person name="Jin W."/>
            <person name="Jiang J."/>
            <person name="Leong S.A."/>
            <person name="Iwama H."/>
            <person name="Gojobori T."/>
            <person name="Itoh T."/>
            <person name="Niimura Y."/>
            <person name="Fujii Y."/>
            <person name="Habara T."/>
            <person name="Sakai H."/>
            <person name="Sato Y."/>
            <person name="Wilson G."/>
            <person name="Kumar K."/>
            <person name="McCouch S."/>
            <person name="Juretic N."/>
            <person name="Hoen D."/>
            <person name="Wright S."/>
            <person name="Bruskiewich R."/>
            <person name="Bureau T."/>
            <person name="Miyao A."/>
            <person name="Hirochika H."/>
            <person name="Nishikawa T."/>
            <person name="Kadowaki K."/>
            <person name="Sugiura M."/>
            <person name="Burr B."/>
            <person name="Sasaki T."/>
        </authorList>
    </citation>
    <scope>NUCLEOTIDE SEQUENCE [LARGE SCALE GENOMIC DNA]</scope>
    <source>
        <strain evidence="3">cv. Nipponbare</strain>
    </source>
</reference>
<dbReference type="AlphaFoldDB" id="A0A5S6RBG5"/>
<organism evidence="2 3">
    <name type="scientific">Oryza sativa subsp. japonica</name>
    <name type="common">Rice</name>
    <dbReference type="NCBI Taxonomy" id="39947"/>
    <lineage>
        <taxon>Eukaryota</taxon>
        <taxon>Viridiplantae</taxon>
        <taxon>Streptophyta</taxon>
        <taxon>Embryophyta</taxon>
        <taxon>Tracheophyta</taxon>
        <taxon>Spermatophyta</taxon>
        <taxon>Magnoliopsida</taxon>
        <taxon>Liliopsida</taxon>
        <taxon>Poales</taxon>
        <taxon>Poaceae</taxon>
        <taxon>BOP clade</taxon>
        <taxon>Oryzoideae</taxon>
        <taxon>Oryzeae</taxon>
        <taxon>Oryzinae</taxon>
        <taxon>Oryza</taxon>
        <taxon>Oryza sativa</taxon>
    </lineage>
</organism>
<evidence type="ECO:0000313" key="2">
    <source>
        <dbReference type="EMBL" id="AAV85745.1"/>
    </source>
</evidence>
<sequence length="303" mass="33044">MRLQDTLCQMQEQHQAYDAALQAKSTSSARPTPSLAPLMGTTAVQASQAIQASTHLVQPSAAVQAVHTVFQVVKLTSAFQVHPTAHATMAPVHPTVAPILPVKPIQAQANQSSVAASSTLEARFQTFLQQLGQPHTIPIMMERLVPNSCASDGFVFRTTIPRPFATVPARHGVKGWGRKEPTSKLGAEERTHRSSVRVSTSVKVFGETNPSEVLSIYELTIKATHGEENTKAKWTYEEPKTQQDMCSIRQKLGESTRKYARRVSQARCRVQDITEASMINAASAGICLGKFTRKITTKRATDG</sequence>
<evidence type="ECO:0000313" key="3">
    <source>
        <dbReference type="Proteomes" id="UP000000763"/>
    </source>
</evidence>
<feature type="compositionally biased region" description="Basic and acidic residues" evidence="1">
    <location>
        <begin position="177"/>
        <end position="192"/>
    </location>
</feature>
<name>A0A5S6RBG5_ORYSJ</name>
<reference evidence="3" key="2">
    <citation type="journal article" date="2008" name="Nucleic Acids Res.">
        <title>The rice annotation project database (RAP-DB): 2008 update.</title>
        <authorList>
            <consortium name="The rice annotation project (RAP)"/>
        </authorList>
    </citation>
    <scope>GENOME REANNOTATION</scope>
    <source>
        <strain evidence="3">cv. Nipponbare</strain>
    </source>
</reference>
<evidence type="ECO:0000256" key="1">
    <source>
        <dbReference type="SAM" id="MobiDB-lite"/>
    </source>
</evidence>
<protein>
    <submittedName>
        <fullName evidence="2">Uncharacterized protein</fullName>
    </submittedName>
</protein>